<dbReference type="RefSeq" id="WP_164433839.1">
    <property type="nucleotide sequence ID" value="NZ_JAAIKT010000060.1"/>
</dbReference>
<dbReference type="Proteomes" id="UP000476310">
    <property type="component" value="Unassembled WGS sequence"/>
</dbReference>
<keyword evidence="2" id="KW-1185">Reference proteome</keyword>
<sequence length="229" mass="25743">MPVFFDLDPTVRPVRLSARPADTHPYDFNPAAVRIVRADRIQHGDVVLGEVYGYDPGHDAGVSYLPYGCIPYAARPRPVDPTCPCELCRQRLADPHTYLTAPIALTVWPRQELGLDPVCQLNNADELLVVVPACWAAHGAVQVRTHERRYSREHVEQAANDAFDCLRAFFDFSHRGDRRLFTGALLAFLDDPNSPYPFSSWEPELEVQDEDSQATVIDLQNAEKTEEGQ</sequence>
<accession>A0A6G4AQD4</accession>
<evidence type="ECO:0000313" key="1">
    <source>
        <dbReference type="EMBL" id="NEW75462.1"/>
    </source>
</evidence>
<proteinExistence type="predicted"/>
<dbReference type="EMBL" id="JAAIKT010000060">
    <property type="protein sequence ID" value="NEW75462.1"/>
    <property type="molecule type" value="Genomic_DNA"/>
</dbReference>
<evidence type="ECO:0000313" key="2">
    <source>
        <dbReference type="Proteomes" id="UP000476310"/>
    </source>
</evidence>
<dbReference type="AlphaFoldDB" id="A0A6G4AQD4"/>
<comment type="caution">
    <text evidence="1">The sequence shown here is derived from an EMBL/GenBank/DDBJ whole genome shotgun (WGS) entry which is preliminary data.</text>
</comment>
<name>A0A6G4AQD4_9ACTN</name>
<gene>
    <name evidence="1" type="ORF">G4H13_35205</name>
</gene>
<reference evidence="1" key="1">
    <citation type="submission" date="2020-02" db="EMBL/GenBank/DDBJ databases">
        <title>A new Streptomyces sp. for controlling soil-borne diseases.</title>
        <authorList>
            <person name="Li X."/>
            <person name="Tian Y."/>
            <person name="Gao K."/>
        </authorList>
    </citation>
    <scope>NUCLEOTIDE SEQUENCE [LARGE SCALE GENOMIC DNA]</scope>
    <source>
        <strain evidence="1">0250</strain>
    </source>
</reference>
<protein>
    <submittedName>
        <fullName evidence="1">Uncharacterized protein</fullName>
    </submittedName>
</protein>
<organism evidence="1 2">
    <name type="scientific">Streptomyces rhizosphaericus</name>
    <dbReference type="NCBI Taxonomy" id="114699"/>
    <lineage>
        <taxon>Bacteria</taxon>
        <taxon>Bacillati</taxon>
        <taxon>Actinomycetota</taxon>
        <taxon>Actinomycetes</taxon>
        <taxon>Kitasatosporales</taxon>
        <taxon>Streptomycetaceae</taxon>
        <taxon>Streptomyces</taxon>
        <taxon>Streptomyces violaceusniger group</taxon>
    </lineage>
</organism>